<keyword evidence="3" id="KW-1185">Reference proteome</keyword>
<feature type="transmembrane region" description="Helical" evidence="1">
    <location>
        <begin position="9"/>
        <end position="33"/>
    </location>
</feature>
<organism evidence="2 3">
    <name type="scientific">Borreliella japonica</name>
    <name type="common">Borrelia japonica</name>
    <dbReference type="NCBI Taxonomy" id="34095"/>
    <lineage>
        <taxon>Bacteria</taxon>
        <taxon>Pseudomonadati</taxon>
        <taxon>Spirochaetota</taxon>
        <taxon>Spirochaetia</taxon>
        <taxon>Spirochaetales</taxon>
        <taxon>Borreliaceae</taxon>
        <taxon>Borreliella</taxon>
    </lineage>
</organism>
<keyword evidence="1" id="KW-1133">Transmembrane helix</keyword>
<dbReference type="RefSeq" id="WP_091972649.1">
    <property type="nucleotide sequence ID" value="NZ_CP124066.1"/>
</dbReference>
<reference evidence="3" key="1">
    <citation type="submission" date="2016-10" db="EMBL/GenBank/DDBJ databases">
        <authorList>
            <person name="Varghese N."/>
            <person name="Submissions S."/>
        </authorList>
    </citation>
    <scope>NUCLEOTIDE SEQUENCE [LARGE SCALE GENOMIC DNA]</scope>
    <source>
        <strain evidence="3">ATCC 51557</strain>
    </source>
</reference>
<evidence type="ECO:0000313" key="2">
    <source>
        <dbReference type="EMBL" id="SCW32644.1"/>
    </source>
</evidence>
<protein>
    <submittedName>
        <fullName evidence="2">Uncharacterized protein</fullName>
    </submittedName>
</protein>
<dbReference type="AlphaFoldDB" id="A0A1G4PJX6"/>
<proteinExistence type="predicted"/>
<evidence type="ECO:0000256" key="1">
    <source>
        <dbReference type="SAM" id="Phobius"/>
    </source>
</evidence>
<gene>
    <name evidence="2" type="ORF">SAMN02983004_00584</name>
</gene>
<evidence type="ECO:0000313" key="3">
    <source>
        <dbReference type="Proteomes" id="UP000199262"/>
    </source>
</evidence>
<feature type="transmembrane region" description="Helical" evidence="1">
    <location>
        <begin position="39"/>
        <end position="57"/>
    </location>
</feature>
<keyword evidence="1" id="KW-0812">Transmembrane</keyword>
<accession>A0A1G4PJX6</accession>
<keyword evidence="1" id="KW-0472">Membrane</keyword>
<dbReference type="OrthoDB" id="350988at2"/>
<name>A0A1G4PJX6_BORJA</name>
<dbReference type="Proteomes" id="UP000199262">
    <property type="component" value="Unassembled WGS sequence"/>
</dbReference>
<sequence length="160" mass="18627">MFISRELKYILLASVSALFISAILGLFCGLPFFTILVRSFLQFVFFFVIGLLIEFIYKKYLSNLFSTELSSDMENNLQDNKKTVYKDLNENLDFQNKNSHYDNSQNNSSSVDFIEEVKKYKFETEDMNEASVKIKKMSFIEDNDPKVVADAIKTLMSRKE</sequence>
<dbReference type="EMBL" id="FMTE01000003">
    <property type="protein sequence ID" value="SCW32644.1"/>
    <property type="molecule type" value="Genomic_DNA"/>
</dbReference>